<dbReference type="Gene3D" id="1.10.30.20">
    <property type="entry name" value="Bacterial XPD DNA helicase, FeS cluster domain"/>
    <property type="match status" value="1"/>
</dbReference>
<dbReference type="Pfam" id="PF06733">
    <property type="entry name" value="DEAD_2"/>
    <property type="match status" value="1"/>
</dbReference>
<dbReference type="Gene3D" id="1.10.275.40">
    <property type="match status" value="1"/>
</dbReference>
<dbReference type="GO" id="GO:0043139">
    <property type="term" value="F:5'-3' DNA helicase activity"/>
    <property type="evidence" value="ECO:0007669"/>
    <property type="project" value="UniProtKB-EC"/>
</dbReference>
<dbReference type="InterPro" id="IPR014001">
    <property type="entry name" value="Helicase_ATP-bd"/>
</dbReference>
<proteinExistence type="predicted"/>
<dbReference type="PANTHER" id="PTHR11472">
    <property type="entry name" value="DNA REPAIR DEAD HELICASE RAD3/XP-D SUBFAMILY MEMBER"/>
    <property type="match status" value="1"/>
</dbReference>
<dbReference type="EMBL" id="LAZR01039505">
    <property type="protein sequence ID" value="KKL16841.1"/>
    <property type="molecule type" value="Genomic_DNA"/>
</dbReference>
<dbReference type="GO" id="GO:0005524">
    <property type="term" value="F:ATP binding"/>
    <property type="evidence" value="ECO:0007669"/>
    <property type="project" value="UniProtKB-KW"/>
</dbReference>
<accession>A0A0F9DGF9</accession>
<organism evidence="5">
    <name type="scientific">marine sediment metagenome</name>
    <dbReference type="NCBI Taxonomy" id="412755"/>
    <lineage>
        <taxon>unclassified sequences</taxon>
        <taxon>metagenomes</taxon>
        <taxon>ecological metagenomes</taxon>
    </lineage>
</organism>
<protein>
    <recommendedName>
        <fullName evidence="4">Helicase ATP-binding domain-containing protein</fullName>
    </recommendedName>
</protein>
<dbReference type="InterPro" id="IPR014013">
    <property type="entry name" value="Helic_SF1/SF2_ATP-bd_DinG/Rad3"/>
</dbReference>
<evidence type="ECO:0000256" key="2">
    <source>
        <dbReference type="ARBA" id="ARBA00022801"/>
    </source>
</evidence>
<dbReference type="PROSITE" id="PS51193">
    <property type="entry name" value="HELICASE_ATP_BIND_2"/>
    <property type="match status" value="1"/>
</dbReference>
<dbReference type="GO" id="GO:0006281">
    <property type="term" value="P:DNA repair"/>
    <property type="evidence" value="ECO:0007669"/>
    <property type="project" value="UniProtKB-KW"/>
</dbReference>
<evidence type="ECO:0000256" key="3">
    <source>
        <dbReference type="ARBA" id="ARBA00022840"/>
    </source>
</evidence>
<evidence type="ECO:0000259" key="4">
    <source>
        <dbReference type="PROSITE" id="PS51193"/>
    </source>
</evidence>
<dbReference type="GO" id="GO:0003677">
    <property type="term" value="F:DNA binding"/>
    <property type="evidence" value="ECO:0007669"/>
    <property type="project" value="UniProtKB-KW"/>
</dbReference>
<name>A0A0F9DGF9_9ZZZZ</name>
<keyword evidence="3" id="KW-0067">ATP-binding</keyword>
<feature type="non-terminal residue" evidence="5">
    <location>
        <position position="474"/>
    </location>
</feature>
<keyword evidence="1" id="KW-0547">Nucleotide-binding</keyword>
<dbReference type="SMART" id="SM00487">
    <property type="entry name" value="DEXDc"/>
    <property type="match status" value="1"/>
</dbReference>
<reference evidence="5" key="1">
    <citation type="journal article" date="2015" name="Nature">
        <title>Complex archaea that bridge the gap between prokaryotes and eukaryotes.</title>
        <authorList>
            <person name="Spang A."/>
            <person name="Saw J.H."/>
            <person name="Jorgensen S.L."/>
            <person name="Zaremba-Niedzwiedzka K."/>
            <person name="Martijn J."/>
            <person name="Lind A.E."/>
            <person name="van Eijk R."/>
            <person name="Schleper C."/>
            <person name="Guy L."/>
            <person name="Ettema T.J."/>
        </authorList>
    </citation>
    <scope>NUCLEOTIDE SEQUENCE</scope>
</reference>
<dbReference type="InterPro" id="IPR027417">
    <property type="entry name" value="P-loop_NTPase"/>
</dbReference>
<dbReference type="GO" id="GO:0016818">
    <property type="term" value="F:hydrolase activity, acting on acid anhydrides, in phosphorus-containing anhydrides"/>
    <property type="evidence" value="ECO:0007669"/>
    <property type="project" value="InterPro"/>
</dbReference>
<dbReference type="GO" id="GO:0051539">
    <property type="term" value="F:4 iron, 4 sulfur cluster binding"/>
    <property type="evidence" value="ECO:0007669"/>
    <property type="project" value="UniProtKB-KW"/>
</dbReference>
<comment type="caution">
    <text evidence="5">The sequence shown here is derived from an EMBL/GenBank/DDBJ whole genome shotgun (WGS) entry which is preliminary data.</text>
</comment>
<dbReference type="InterPro" id="IPR045028">
    <property type="entry name" value="DinG/Rad3-like"/>
</dbReference>
<dbReference type="InterPro" id="IPR006554">
    <property type="entry name" value="Helicase-like_DEXD_c2"/>
</dbReference>
<dbReference type="InterPro" id="IPR010614">
    <property type="entry name" value="RAD3-like_helicase_DEAD"/>
</dbReference>
<dbReference type="Gene3D" id="3.40.50.300">
    <property type="entry name" value="P-loop containing nucleotide triphosphate hydrolases"/>
    <property type="match status" value="1"/>
</dbReference>
<dbReference type="AlphaFoldDB" id="A0A0F9DGF9"/>
<dbReference type="SUPFAM" id="SSF52540">
    <property type="entry name" value="P-loop containing nucleoside triphosphate hydrolases"/>
    <property type="match status" value="1"/>
</dbReference>
<keyword evidence="2" id="KW-0378">Hydrolase</keyword>
<dbReference type="PANTHER" id="PTHR11472:SF34">
    <property type="entry name" value="REGULATOR OF TELOMERE ELONGATION HELICASE 1"/>
    <property type="match status" value="1"/>
</dbReference>
<dbReference type="SMART" id="SM00488">
    <property type="entry name" value="DEXDc2"/>
    <property type="match status" value="1"/>
</dbReference>
<dbReference type="InterPro" id="IPR042493">
    <property type="entry name" value="XPD_DNA_FeS"/>
</dbReference>
<feature type="domain" description="Helicase ATP-binding" evidence="4">
    <location>
        <begin position="9"/>
        <end position="289"/>
    </location>
</feature>
<evidence type="ECO:0000313" key="5">
    <source>
        <dbReference type="EMBL" id="KKL16841.1"/>
    </source>
</evidence>
<gene>
    <name evidence="5" type="ORF">LCGC14_2491530</name>
</gene>
<sequence>MMLMIKNTTYLDFFPYPTFRMKQQEIIEQIENAARLRKNILLSAPNGTGKTIIVLSALIPVALEQKLKIVYMCRTHAQSDRVIKELKKIYNASSLKSNKVSGISIRGRGEMCLHHKLLGSKVNPTEAMLVCKTLRSEKNCTHYRNLEKITEGFKESESVSFSSPVNGEELIKFCKEKRYCPYFLSKLLLKEIPIIVCNFQWLFNLDIKYRFLKLAGVDLSKCILIIDECHNIIELSCDVNSNKLVPYSLTTCQNEMFTFGFPEIYSTFVAYLKNHLIRKKREIKLGDTELNAHKVLKNICAKLKLKSISEFRKFLMQLRAEYKERIESNQDPGQQNIDSLVKFWLDWIKKYNSEKYYFCYNLSKGASRTYIALEIVALDPRDITLPLFRNSYMSLCLSGTVNPKVFNHLTGLNWKKGGFLSINSPSPFKKNNILALIIEGINTKNENRIPEMYIKIIAKIKEVLENTPANIGIF</sequence>
<evidence type="ECO:0000256" key="1">
    <source>
        <dbReference type="ARBA" id="ARBA00022741"/>
    </source>
</evidence>